<reference evidence="2 3" key="1">
    <citation type="submission" date="2017-06" db="EMBL/GenBank/DDBJ databases">
        <authorList>
            <person name="Kim H.J."/>
            <person name="Triplett B.A."/>
        </authorList>
    </citation>
    <scope>NUCLEOTIDE SEQUENCE [LARGE SCALE GENOMIC DNA]</scope>
    <source>
        <strain evidence="2 3">DS15</strain>
    </source>
</reference>
<keyword evidence="2" id="KW-0489">Methyltransferase</keyword>
<dbReference type="PANTHER" id="PTHR12843:SF5">
    <property type="entry name" value="EEF1A LYSINE METHYLTRANSFERASE 2"/>
    <property type="match status" value="1"/>
</dbReference>
<dbReference type="SUPFAM" id="SSF53335">
    <property type="entry name" value="S-adenosyl-L-methionine-dependent methyltransferases"/>
    <property type="match status" value="1"/>
</dbReference>
<dbReference type="Pfam" id="PF13649">
    <property type="entry name" value="Methyltransf_25"/>
    <property type="match status" value="1"/>
</dbReference>
<evidence type="ECO:0000259" key="1">
    <source>
        <dbReference type="Pfam" id="PF13649"/>
    </source>
</evidence>
<dbReference type="Proteomes" id="UP000198339">
    <property type="component" value="Unassembled WGS sequence"/>
</dbReference>
<dbReference type="RefSeq" id="WP_058818162.1">
    <property type="nucleotide sequence ID" value="NZ_FZPA01000013.1"/>
</dbReference>
<dbReference type="PANTHER" id="PTHR12843">
    <property type="entry name" value="PROTEIN-LYSINE N-METHYLTRANSFERASE METTL10"/>
    <property type="match status" value="1"/>
</dbReference>
<sequence>MGTESEHWNGVYRSKVPEDVSWHQSEPAMSLVALDRMGLGADASIVDVGGGASRLPAALLARGFRDITILDIAASALDAARERLGEARDEVDWQVADVTAWNPARTFDIWHDRAVFHFLTEQWQRDAYRKTLLQALKPGGTLIIATFALDGPERCSGLPVRRYDPEMLAAEFGPPFEIAGDWQEDHVTPWGSVQHFCWCAFRRTEAA</sequence>
<dbReference type="InterPro" id="IPR041698">
    <property type="entry name" value="Methyltransf_25"/>
</dbReference>
<evidence type="ECO:0000313" key="3">
    <source>
        <dbReference type="Proteomes" id="UP000198339"/>
    </source>
</evidence>
<keyword evidence="3" id="KW-1185">Reference proteome</keyword>
<proteinExistence type="predicted"/>
<accession>A0A239KAR0</accession>
<dbReference type="AlphaFoldDB" id="A0A239KAR0"/>
<dbReference type="Gene3D" id="3.40.50.150">
    <property type="entry name" value="Vaccinia Virus protein VP39"/>
    <property type="match status" value="1"/>
</dbReference>
<name>A0A239KAR0_9SPHN</name>
<dbReference type="OrthoDB" id="9788660at2"/>
<dbReference type="GO" id="GO:0032259">
    <property type="term" value="P:methylation"/>
    <property type="evidence" value="ECO:0007669"/>
    <property type="project" value="UniProtKB-KW"/>
</dbReference>
<dbReference type="EMBL" id="FZPA01000013">
    <property type="protein sequence ID" value="SNT14743.1"/>
    <property type="molecule type" value="Genomic_DNA"/>
</dbReference>
<evidence type="ECO:0000313" key="2">
    <source>
        <dbReference type="EMBL" id="SNT14743.1"/>
    </source>
</evidence>
<dbReference type="CDD" id="cd02440">
    <property type="entry name" value="AdoMet_MTases"/>
    <property type="match status" value="1"/>
</dbReference>
<dbReference type="GO" id="GO:0008168">
    <property type="term" value="F:methyltransferase activity"/>
    <property type="evidence" value="ECO:0007669"/>
    <property type="project" value="UniProtKB-KW"/>
</dbReference>
<keyword evidence="2" id="KW-0808">Transferase</keyword>
<feature type="domain" description="Methyltransferase" evidence="1">
    <location>
        <begin position="45"/>
        <end position="140"/>
    </location>
</feature>
<organism evidence="2 3">
    <name type="scientific">Sphingopyxis indica</name>
    <dbReference type="NCBI Taxonomy" id="436663"/>
    <lineage>
        <taxon>Bacteria</taxon>
        <taxon>Pseudomonadati</taxon>
        <taxon>Pseudomonadota</taxon>
        <taxon>Alphaproteobacteria</taxon>
        <taxon>Sphingomonadales</taxon>
        <taxon>Sphingomonadaceae</taxon>
        <taxon>Sphingopyxis</taxon>
    </lineage>
</organism>
<gene>
    <name evidence="2" type="ORF">SAMN06295955_11346</name>
</gene>
<protein>
    <submittedName>
        <fullName evidence="2">Methyltransferase domain-containing protein</fullName>
    </submittedName>
</protein>
<dbReference type="InterPro" id="IPR029063">
    <property type="entry name" value="SAM-dependent_MTases_sf"/>
</dbReference>